<dbReference type="AlphaFoldDB" id="A0A6J0UV21"/>
<dbReference type="Pfam" id="PF15121">
    <property type="entry name" value="TMEM71"/>
    <property type="match status" value="1"/>
</dbReference>
<dbReference type="Proteomes" id="UP001652642">
    <property type="component" value="Chromosome 4"/>
</dbReference>
<dbReference type="CTD" id="137835"/>
<proteinExistence type="predicted"/>
<feature type="transmembrane region" description="Helical" evidence="1">
    <location>
        <begin position="218"/>
        <end position="235"/>
    </location>
</feature>
<dbReference type="OrthoDB" id="8961338at2759"/>
<dbReference type="RefSeq" id="XP_020662059.2">
    <property type="nucleotide sequence ID" value="XM_020806400.2"/>
</dbReference>
<keyword evidence="2" id="KW-1185">Reference proteome</keyword>
<name>A0A6J0UV21_9SAUR</name>
<keyword evidence="1" id="KW-0472">Membrane</keyword>
<evidence type="ECO:0000313" key="2">
    <source>
        <dbReference type="Proteomes" id="UP001652642"/>
    </source>
</evidence>
<evidence type="ECO:0000313" key="3">
    <source>
        <dbReference type="RefSeq" id="XP_020662059.2"/>
    </source>
</evidence>
<dbReference type="PANTHER" id="PTHR35255">
    <property type="entry name" value="TRANSMEMBRANE PROTEIN 71"/>
    <property type="match status" value="1"/>
</dbReference>
<dbReference type="PANTHER" id="PTHR35255:SF1">
    <property type="entry name" value="TRANSMEMBRANE PROTEIN 71"/>
    <property type="match status" value="1"/>
</dbReference>
<gene>
    <name evidence="3" type="primary">TMEM71</name>
</gene>
<dbReference type="InterPro" id="IPR027975">
    <property type="entry name" value="TMEM71"/>
</dbReference>
<sequence>MFLTDKMALSGSLLFEKDVTKNRASEIIISSCTNQLLDHEASYECSLNPCMECVLACRRSPRLLTNGYYILSEDSFLFDEDGNVTLSPSQTNVTYKEKIVRIFRKRKRIRRSLVSLFNRGTSKSWLNSTMVDLPSGEDTWFEGDSKMDENQCSDNGTVDFALGQAAEKAEGYRKTPNTSSPSTEFSTVRNDLFPMLMLTLCLMISLGVRFFLGELFTALLACSLLIIVLICKQIFSLSSINENLSY</sequence>
<dbReference type="GeneID" id="110085866"/>
<evidence type="ECO:0000256" key="1">
    <source>
        <dbReference type="SAM" id="Phobius"/>
    </source>
</evidence>
<organism evidence="2 3">
    <name type="scientific">Pogona vitticeps</name>
    <name type="common">central bearded dragon</name>
    <dbReference type="NCBI Taxonomy" id="103695"/>
    <lineage>
        <taxon>Eukaryota</taxon>
        <taxon>Metazoa</taxon>
        <taxon>Chordata</taxon>
        <taxon>Craniata</taxon>
        <taxon>Vertebrata</taxon>
        <taxon>Euteleostomi</taxon>
        <taxon>Lepidosauria</taxon>
        <taxon>Squamata</taxon>
        <taxon>Bifurcata</taxon>
        <taxon>Unidentata</taxon>
        <taxon>Episquamata</taxon>
        <taxon>Toxicofera</taxon>
        <taxon>Iguania</taxon>
        <taxon>Acrodonta</taxon>
        <taxon>Agamidae</taxon>
        <taxon>Amphibolurinae</taxon>
        <taxon>Pogona</taxon>
    </lineage>
</organism>
<feature type="transmembrane region" description="Helical" evidence="1">
    <location>
        <begin position="192"/>
        <end position="212"/>
    </location>
</feature>
<accession>A0A6J0UV21</accession>
<protein>
    <submittedName>
        <fullName evidence="3">Transmembrane protein 71 isoform X2</fullName>
    </submittedName>
</protein>
<reference evidence="3" key="1">
    <citation type="submission" date="2025-08" db="UniProtKB">
        <authorList>
            <consortium name="RefSeq"/>
        </authorList>
    </citation>
    <scope>IDENTIFICATION</scope>
</reference>
<keyword evidence="1" id="KW-1133">Transmembrane helix</keyword>
<keyword evidence="1 3" id="KW-0812">Transmembrane</keyword>